<evidence type="ECO:0000313" key="2">
    <source>
        <dbReference type="Proteomes" id="UP000184330"/>
    </source>
</evidence>
<gene>
    <name evidence="1" type="ORF">PAC_12011</name>
</gene>
<reference evidence="1 2" key="1">
    <citation type="submission" date="2016-03" db="EMBL/GenBank/DDBJ databases">
        <authorList>
            <person name="Ploux O."/>
        </authorList>
    </citation>
    <scope>NUCLEOTIDE SEQUENCE [LARGE SCALE GENOMIC DNA]</scope>
    <source>
        <strain evidence="1 2">UAMH 11012</strain>
    </source>
</reference>
<dbReference type="OrthoDB" id="188042at2759"/>
<dbReference type="InterPro" id="IPR009291">
    <property type="entry name" value="Vps62"/>
</dbReference>
<organism evidence="1 2">
    <name type="scientific">Phialocephala subalpina</name>
    <dbReference type="NCBI Taxonomy" id="576137"/>
    <lineage>
        <taxon>Eukaryota</taxon>
        <taxon>Fungi</taxon>
        <taxon>Dikarya</taxon>
        <taxon>Ascomycota</taxon>
        <taxon>Pezizomycotina</taxon>
        <taxon>Leotiomycetes</taxon>
        <taxon>Helotiales</taxon>
        <taxon>Mollisiaceae</taxon>
        <taxon>Phialocephala</taxon>
        <taxon>Phialocephala fortinii species complex</taxon>
    </lineage>
</organism>
<name>A0A1L7XAR3_9HELO</name>
<evidence type="ECO:0000313" key="1">
    <source>
        <dbReference type="EMBL" id="CZR62114.1"/>
    </source>
</evidence>
<proteinExistence type="predicted"/>
<dbReference type="EMBL" id="FJOG01000020">
    <property type="protein sequence ID" value="CZR62114.1"/>
    <property type="molecule type" value="Genomic_DNA"/>
</dbReference>
<dbReference type="PANTHER" id="PTHR48174:SF5">
    <property type="entry name" value="VACUOLAR PROTEIN SORTING-ASSOCIATED PROTEIN 62"/>
    <property type="match status" value="1"/>
</dbReference>
<dbReference type="PANTHER" id="PTHR48174">
    <property type="entry name" value="DUF946 FAMILY PROTEIN"/>
    <property type="match status" value="1"/>
</dbReference>
<dbReference type="Pfam" id="PF06101">
    <property type="entry name" value="Vps62"/>
    <property type="match status" value="1"/>
</dbReference>
<dbReference type="AlphaFoldDB" id="A0A1L7XAR3"/>
<dbReference type="Proteomes" id="UP000184330">
    <property type="component" value="Unassembled WGS sequence"/>
</dbReference>
<protein>
    <submittedName>
        <fullName evidence="1">Related to VPS62 Vacuolar Protein Sorting</fullName>
    </submittedName>
</protein>
<sequence length="339" mass="38035">MKLVILTLATFIVLLALLSIWNRKALSVKISSDSLSMSKELKKEMSGTSIPGYVLEYAPLVFLDRADPYFPSDMATHLAHTHPTKDWKNITDAVQTLNLDNLHTLGDEGGKDVYLTSTVDLITLPPFLKGQKPDQKTLQTAGAISCVIIVVDKGSGIMDAFFMYFYTYNKGPAALGHEVGNHLGDWEHNMVRFKDGEPQAVWFSQHDYGEAYTYSTVQKIGNRPVAFSARGSHANYAIAKNHDLHEYRPLWDPTLSANYYTFSTSDSKFTPAIKDTPVNYLYFEGMWGDAERPADMEGQENFHGFKKWTGGPRGPLDKHLDRKDVCLPNRPTCEIKTSL</sequence>
<keyword evidence="2" id="KW-1185">Reference proteome</keyword>
<accession>A0A1L7XAR3</accession>